<feature type="domain" description="Hemerythrin-like" evidence="1">
    <location>
        <begin position="3"/>
        <end position="123"/>
    </location>
</feature>
<reference evidence="2 3" key="1">
    <citation type="submission" date="2020-07" db="EMBL/GenBank/DDBJ databases">
        <title>Sequencing the genomes of 1000 actinobacteria strains.</title>
        <authorList>
            <person name="Klenk H.-P."/>
        </authorList>
    </citation>
    <scope>NUCLEOTIDE SEQUENCE [LARGE SCALE GENOMIC DNA]</scope>
    <source>
        <strain evidence="2 3">DSM 21350</strain>
    </source>
</reference>
<evidence type="ECO:0000313" key="2">
    <source>
        <dbReference type="EMBL" id="NYD41107.1"/>
    </source>
</evidence>
<dbReference type="RefSeq" id="WP_179662900.1">
    <property type="nucleotide sequence ID" value="NZ_JACCBG010000001.1"/>
</dbReference>
<dbReference type="EMBL" id="JACCBG010000001">
    <property type="protein sequence ID" value="NYD41107.1"/>
    <property type="molecule type" value="Genomic_DNA"/>
</dbReference>
<keyword evidence="3" id="KW-1185">Reference proteome</keyword>
<organism evidence="2 3">
    <name type="scientific">Nocardioides panaciterrulae</name>
    <dbReference type="NCBI Taxonomy" id="661492"/>
    <lineage>
        <taxon>Bacteria</taxon>
        <taxon>Bacillati</taxon>
        <taxon>Actinomycetota</taxon>
        <taxon>Actinomycetes</taxon>
        <taxon>Propionibacteriales</taxon>
        <taxon>Nocardioidaceae</taxon>
        <taxon>Nocardioides</taxon>
    </lineage>
</organism>
<name>A0A7Y9J9Y1_9ACTN</name>
<proteinExistence type="predicted"/>
<accession>A0A7Y9J9Y1</accession>
<dbReference type="AlphaFoldDB" id="A0A7Y9J9Y1"/>
<dbReference type="Pfam" id="PF01814">
    <property type="entry name" value="Hemerythrin"/>
    <property type="match status" value="1"/>
</dbReference>
<dbReference type="Gene3D" id="1.20.120.520">
    <property type="entry name" value="nmb1532 protein domain like"/>
    <property type="match status" value="1"/>
</dbReference>
<protein>
    <recommendedName>
        <fullName evidence="1">Hemerythrin-like domain-containing protein</fullName>
    </recommendedName>
</protein>
<evidence type="ECO:0000313" key="3">
    <source>
        <dbReference type="Proteomes" id="UP000535511"/>
    </source>
</evidence>
<dbReference type="InterPro" id="IPR012312">
    <property type="entry name" value="Hemerythrin-like"/>
</dbReference>
<gene>
    <name evidence="2" type="ORF">BJZ21_001190</name>
</gene>
<evidence type="ECO:0000259" key="1">
    <source>
        <dbReference type="Pfam" id="PF01814"/>
    </source>
</evidence>
<comment type="caution">
    <text evidence="2">The sequence shown here is derived from an EMBL/GenBank/DDBJ whole genome shotgun (WGS) entry which is preliminary data.</text>
</comment>
<sequence>MDITEHILSQHHQQRRMFALLDEIDPGDSDSLGAVWTQLARFLEVHAAAEEEIFYPEVLRVGRGAGGAESAAEETEDAIGDHNDIRDAVARANAERPGTDAWWKAVIDARLANSDHMAEEEREDLADFRRHADLGMRHELAVKFLVFEAKHAGGIDSSDKDPERYVAQNQ</sequence>
<dbReference type="Proteomes" id="UP000535511">
    <property type="component" value="Unassembled WGS sequence"/>
</dbReference>